<comment type="caution">
    <text evidence="1">The sequence shown here is derived from an EMBL/GenBank/DDBJ whole genome shotgun (WGS) entry which is preliminary data.</text>
</comment>
<dbReference type="Pfam" id="PF07372">
    <property type="entry name" value="DUF1491"/>
    <property type="match status" value="1"/>
</dbReference>
<accession>A0A4R6VNR0</accession>
<protein>
    <recommendedName>
        <fullName evidence="3">DUF1491 family protein</fullName>
    </recommendedName>
</protein>
<name>A0A4R6VNR0_9HYPH</name>
<gene>
    <name evidence="1" type="ORF">ATL17_1848</name>
</gene>
<keyword evidence="2" id="KW-1185">Reference proteome</keyword>
<dbReference type="Proteomes" id="UP000295391">
    <property type="component" value="Unassembled WGS sequence"/>
</dbReference>
<organism evidence="1 2">
    <name type="scientific">Maritalea mobilis</name>
    <dbReference type="NCBI Taxonomy" id="483324"/>
    <lineage>
        <taxon>Bacteria</taxon>
        <taxon>Pseudomonadati</taxon>
        <taxon>Pseudomonadota</taxon>
        <taxon>Alphaproteobacteria</taxon>
        <taxon>Hyphomicrobiales</taxon>
        <taxon>Devosiaceae</taxon>
        <taxon>Maritalea</taxon>
    </lineage>
</organism>
<dbReference type="RefSeq" id="WP_133572492.1">
    <property type="nucleotide sequence ID" value="NZ_SNYR01000002.1"/>
</dbReference>
<dbReference type="Gene3D" id="3.40.1530.20">
    <property type="entry name" value="Protein of unknown function (DUF1491)"/>
    <property type="match status" value="1"/>
</dbReference>
<reference evidence="1 2" key="1">
    <citation type="submission" date="2019-03" db="EMBL/GenBank/DDBJ databases">
        <title>Genomic Encyclopedia of Type Strains, Phase III (KMG-III): the genomes of soil and plant-associated and newly described type strains.</title>
        <authorList>
            <person name="Whitman W."/>
        </authorList>
    </citation>
    <scope>NUCLEOTIDE SEQUENCE [LARGE SCALE GENOMIC DNA]</scope>
    <source>
        <strain evidence="1 2">CGMCC 1.7002</strain>
    </source>
</reference>
<dbReference type="EMBL" id="SNYR01000002">
    <property type="protein sequence ID" value="TDQ63840.1"/>
    <property type="molecule type" value="Genomic_DNA"/>
</dbReference>
<evidence type="ECO:0000313" key="2">
    <source>
        <dbReference type="Proteomes" id="UP000295391"/>
    </source>
</evidence>
<dbReference type="AlphaFoldDB" id="A0A4R6VNR0"/>
<evidence type="ECO:0000313" key="1">
    <source>
        <dbReference type="EMBL" id="TDQ63840.1"/>
    </source>
</evidence>
<proteinExistence type="predicted"/>
<dbReference type="OrthoDB" id="9809136at2"/>
<sequence>MKRLRADLWVAAFVRLHTQRGNMCVIRQRGDDIAGQIWIEVDHLDGTTSLFVPAMLLDSDGQERMFEPRFDHASHQEVNARIMQEQEFDPDFWVISLETRDQDIGLNTGEAKS</sequence>
<evidence type="ECO:0008006" key="3">
    <source>
        <dbReference type="Google" id="ProtNLM"/>
    </source>
</evidence>
<dbReference type="InterPro" id="IPR009964">
    <property type="entry name" value="DUF1491"/>
</dbReference>